<protein>
    <recommendedName>
        <fullName evidence="9">Rho1 guanine nucleotide exchange factor 1</fullName>
    </recommendedName>
</protein>
<feature type="compositionally biased region" description="Polar residues" evidence="3">
    <location>
        <begin position="51"/>
        <end position="61"/>
    </location>
</feature>
<feature type="region of interest" description="Disordered" evidence="3">
    <location>
        <begin position="1"/>
        <end position="155"/>
    </location>
</feature>
<dbReference type="PROSITE" id="PS50219">
    <property type="entry name" value="CNH"/>
    <property type="match status" value="1"/>
</dbReference>
<dbReference type="Proteomes" id="UP001497453">
    <property type="component" value="Chromosome 9"/>
</dbReference>
<evidence type="ECO:0000259" key="4">
    <source>
        <dbReference type="PROSITE" id="PS50003"/>
    </source>
</evidence>
<keyword evidence="8" id="KW-1185">Reference proteome</keyword>
<reference evidence="8" key="1">
    <citation type="submission" date="2024-04" db="EMBL/GenBank/DDBJ databases">
        <authorList>
            <person name="Shaw F."/>
            <person name="Minotto A."/>
        </authorList>
    </citation>
    <scope>NUCLEOTIDE SEQUENCE [LARGE SCALE GENOMIC DNA]</scope>
</reference>
<name>A0ABP1EAX6_9APHY</name>
<dbReference type="InterPro" id="IPR052233">
    <property type="entry name" value="Rho-type_GEFs"/>
</dbReference>
<keyword evidence="1" id="KW-0597">Phosphoprotein</keyword>
<dbReference type="InterPro" id="IPR001849">
    <property type="entry name" value="PH_domain"/>
</dbReference>
<dbReference type="PROSITE" id="PS50003">
    <property type="entry name" value="PH_DOMAIN"/>
    <property type="match status" value="1"/>
</dbReference>
<dbReference type="EMBL" id="OZ037952">
    <property type="protein sequence ID" value="CAL1716352.1"/>
    <property type="molecule type" value="Genomic_DNA"/>
</dbReference>
<dbReference type="InterPro" id="IPR041675">
    <property type="entry name" value="PH_5"/>
</dbReference>
<dbReference type="PROSITE" id="PS50010">
    <property type="entry name" value="DH_2"/>
    <property type="match status" value="1"/>
</dbReference>
<dbReference type="InterPro" id="IPR011993">
    <property type="entry name" value="PH-like_dom_sf"/>
</dbReference>
<dbReference type="Pfam" id="PF00621">
    <property type="entry name" value="RhoGEF"/>
    <property type="match status" value="1"/>
</dbReference>
<dbReference type="SMART" id="SM00233">
    <property type="entry name" value="PH"/>
    <property type="match status" value="1"/>
</dbReference>
<dbReference type="SMART" id="SM00036">
    <property type="entry name" value="CNH"/>
    <property type="match status" value="1"/>
</dbReference>
<evidence type="ECO:0008006" key="9">
    <source>
        <dbReference type="Google" id="ProtNLM"/>
    </source>
</evidence>
<dbReference type="SMART" id="SM00325">
    <property type="entry name" value="RhoGEF"/>
    <property type="match status" value="1"/>
</dbReference>
<dbReference type="InterPro" id="IPR001180">
    <property type="entry name" value="CNH_dom"/>
</dbReference>
<evidence type="ECO:0000259" key="6">
    <source>
        <dbReference type="PROSITE" id="PS50219"/>
    </source>
</evidence>
<dbReference type="Gene3D" id="1.20.900.10">
    <property type="entry name" value="Dbl homology (DH) domain"/>
    <property type="match status" value="1"/>
</dbReference>
<organism evidence="7 8">
    <name type="scientific">Somion occarium</name>
    <dbReference type="NCBI Taxonomy" id="3059160"/>
    <lineage>
        <taxon>Eukaryota</taxon>
        <taxon>Fungi</taxon>
        <taxon>Dikarya</taxon>
        <taxon>Basidiomycota</taxon>
        <taxon>Agaricomycotina</taxon>
        <taxon>Agaricomycetes</taxon>
        <taxon>Polyporales</taxon>
        <taxon>Cerrenaceae</taxon>
        <taxon>Somion</taxon>
    </lineage>
</organism>
<dbReference type="Pfam" id="PF00780">
    <property type="entry name" value="CNH"/>
    <property type="match status" value="1"/>
</dbReference>
<proteinExistence type="predicted"/>
<feature type="compositionally biased region" description="Polar residues" evidence="3">
    <location>
        <begin position="18"/>
        <end position="31"/>
    </location>
</feature>
<feature type="region of interest" description="Disordered" evidence="3">
    <location>
        <begin position="501"/>
        <end position="522"/>
    </location>
</feature>
<dbReference type="SUPFAM" id="SSF50729">
    <property type="entry name" value="PH domain-like"/>
    <property type="match status" value="1"/>
</dbReference>
<evidence type="ECO:0000256" key="1">
    <source>
        <dbReference type="ARBA" id="ARBA00022553"/>
    </source>
</evidence>
<gene>
    <name evidence="7" type="ORF">GFSPODELE1_LOCUS10716</name>
</gene>
<dbReference type="PANTHER" id="PTHR46572:SF1">
    <property type="entry name" value="RHO1 GUANINE NUCLEOTIDE EXCHANGE FACTOR TUS1"/>
    <property type="match status" value="1"/>
</dbReference>
<dbReference type="InterPro" id="IPR035899">
    <property type="entry name" value="DBL_dom_sf"/>
</dbReference>
<dbReference type="Gene3D" id="2.30.29.30">
    <property type="entry name" value="Pleckstrin-homology domain (PH domain)/Phosphotyrosine-binding domain (PTB)"/>
    <property type="match status" value="1"/>
</dbReference>
<dbReference type="InterPro" id="IPR000219">
    <property type="entry name" value="DH_dom"/>
</dbReference>
<accession>A0ABP1EAX6</accession>
<feature type="domain" description="CNH" evidence="6">
    <location>
        <begin position="615"/>
        <end position="925"/>
    </location>
</feature>
<evidence type="ECO:0000259" key="5">
    <source>
        <dbReference type="PROSITE" id="PS50010"/>
    </source>
</evidence>
<feature type="domain" description="DH" evidence="5">
    <location>
        <begin position="211"/>
        <end position="400"/>
    </location>
</feature>
<evidence type="ECO:0000313" key="7">
    <source>
        <dbReference type="EMBL" id="CAL1716352.1"/>
    </source>
</evidence>
<dbReference type="SUPFAM" id="SSF48065">
    <property type="entry name" value="DBL homology domain (DH-domain)"/>
    <property type="match status" value="1"/>
</dbReference>
<feature type="domain" description="PH" evidence="4">
    <location>
        <begin position="435"/>
        <end position="574"/>
    </location>
</feature>
<evidence type="ECO:0000256" key="2">
    <source>
        <dbReference type="ARBA" id="ARBA00022658"/>
    </source>
</evidence>
<keyword evidence="2" id="KW-0344">Guanine-nucleotide releasing factor</keyword>
<evidence type="ECO:0000313" key="8">
    <source>
        <dbReference type="Proteomes" id="UP001497453"/>
    </source>
</evidence>
<dbReference type="Pfam" id="PF15405">
    <property type="entry name" value="PH_5"/>
    <property type="match status" value="1"/>
</dbReference>
<dbReference type="PANTHER" id="PTHR46572">
    <property type="entry name" value="RHO1 GDP-GTP EXCHANGE PROTEIN 1-RELATED"/>
    <property type="match status" value="1"/>
</dbReference>
<evidence type="ECO:0000256" key="3">
    <source>
        <dbReference type="SAM" id="MobiDB-lite"/>
    </source>
</evidence>
<sequence length="976" mass="110313">MANGRPQPHLSIPPRTRPLSNPSLATDSWNFLVTPPPDRDPLNLWADDPQRSSFGLASPDSTYPFDPSFPEPDTSLFERPPSRAASAYESSGAYHGYPEPHLYRSTSHRASLRPSISQRSLGHRHARSEVQLTSSPSVVRGESRPPSFIGSDESSPESTVAVLSDELSSLTFASEEGLRKFQMGSLPESDEAWHRLVPPEAREVLDKKEVLRQSVIFEVIKSERDYVQDLELVKDVYISPLLNLPVISRSRLQGFLSEVFYNLDEILAHHRRLLDQLFERQREQHPLIQSIADIILETSLQFRQSYEAYIKHYPLAEARHRTELRRNPKYQSFLSQCGHHPRVRKRDLNTFITRPVTRLPRLTLLLSTMQGYTAADHPDQETLPLILSLLTQFVKSTQPGIEAAESKVQFYALCESLVYQKGEIIDLDLFDESRSLLHLGPLARRYRADVGYHWADLNVALLDNYLLLLKPERRSGGEIRHVVVSRPIPLEYLCLSNFNSPTEPRKEKNNSIDQQQPQSSRSLLSSFSIRSTYRQMYPFTVHHATSKMTRRYTLYAASEEERDKWRVALVEAIALRKVRQDANMWFAPHTINEGFFRMPPLGGQIHSSNGVRHFTGRIRCAVPFSSGGKNLIAVGCPTGVYVAVRGQSSQFRKVLQLPNPTSLHTIPSHNKFLVHCDSGLKAYSLDLLARVAMHTSPPQPLDASRENITAADDLVLFVKVGRFAGKILVLYATKGLWQVQLHIVTPLLPDEAQPPKRRSISGLLTFKPYLKDPISIPKDVHDLTPLRRKIGICAERGIHIFDPEHLTTNYTIIPNFLTEESNPPMQLLKQRCSGAKPLGLVKSGEDELLVVFDELGCYINSHGTPVRQSGYLRWETKATSYAHRGDHILLFSLEFIEIRTLHTGKLVQVIEGQDIRMVHAGDETVFVAMKGQNSLNVGSGSADGTDDKLIELVETTELAAQQQLVQSPALWDEWDM</sequence>